<dbReference type="RefSeq" id="WP_197356216.1">
    <property type="nucleotide sequence ID" value="NZ_CP036298.1"/>
</dbReference>
<dbReference type="KEGG" id="ahel:Q31a_10380"/>
<keyword evidence="3" id="KW-1185">Reference proteome</keyword>
<proteinExistence type="predicted"/>
<name>A0A518G2D9_9BACT</name>
<accession>A0A518G2D9</accession>
<sequence length="1181" mass="133235">MSITWKELGDAWLVEDAQVALGWDSADHDPATSATRDQLQDYLHMQLAVAGLAFPQASGQPTLWSGSLLSNLREKNRLLFEHRAAIDVRIEGFLNSHFGDAPIDSALALPHPTLCLDRHGLARLLSIPRDRDEFRNDLLSSYRVHNGVVHNPKADRRTTQGTFHVCEGGLPIPDDKRAVPKAIFARLFQHATNPPSELMRLPYCSTTEGKTESFVSLLVRPLVCPAVEGFCRHKTMEIRFFAPGGLVSNLDFVESIFGNAGDPLLPENDAGLDVLHWSGHSGCVILAPHLCHLTKRELGLPHWDDATERQRRDSMCYRDAAEKYNDGSAFKITCRTADGVIVTLIADNYFGYCKKEVKTQISYAANLMGNVEEEHAGGALAFPSWALGDEFHVNSQRYNGRTFDDVRQDYPEFVEAFAEGYGVDRFCKSLYYIPESAKASLYDQQIHWTRDGQQHTLPLRPGNVYMAPSGYRIRMEKHPSAPSWRLIGSSGEAIVCHKPCTVSGGGKSEISKSLRDYMLSGPIFVSDLERDFELLDELFTKDYSTRWRDDSPEKPSYQNNTSRPILDPRRTLGSVIKLLTPSREFTESYNSWLKKLPGYIYAMAFIIKRFSKPEWEGDWRHFFSVDVVNGEPGHELKFQNRKLVGMYLRVGLDSDRRWQTYKLRQDFAAAAKIQLEDDITASVVVPGRFLDGQFSDDNSYKFVANCEYRLFQRPDDAIHRGLDKQTERDMSQLNNFFCNFEPLDREQAQAIIADVMSFDNYTEPMQDMLRESVEQGSAYVVSSAHPRLVNGAPSKNQRYLQDRLDLADPQERYIAMRSVRLFRGLPANAPIHQPVSAVLSGRRNNPPDAEAGIRSLAVYNPIHYQELPELFMDYICSLTGKSPSTTGAGSEGALTKGPFNALLPIHDLNAAVVSSILTQLGGYSTAAGYIGSHMEVGHDISFLVPELWCRLSAAEKDPQFLIREGMLEQLTDFSHGGQEVLASRLGYRITARFVRRFFGRMFDNPDKVFDARILCPETQDMEGYVDGIAHIVEAQQRVAKHYFEDGSYEVAVPPLQAILSIMVEGNWQGKTLASPEVRELFSKDGMLASDWYRARLMAKRHADIRLWQRHKKYLTNYSKQSTHADVVNRMDLKARILQANERLEFFKTDEYLERIAGTLGTDPALVHEDSVKASVAKVVGS</sequence>
<reference evidence="2 3" key="1">
    <citation type="submission" date="2019-02" db="EMBL/GenBank/DDBJ databases">
        <title>Deep-cultivation of Planctomycetes and their phenomic and genomic characterization uncovers novel biology.</title>
        <authorList>
            <person name="Wiegand S."/>
            <person name="Jogler M."/>
            <person name="Boedeker C."/>
            <person name="Pinto D."/>
            <person name="Vollmers J."/>
            <person name="Rivas-Marin E."/>
            <person name="Kohn T."/>
            <person name="Peeters S.H."/>
            <person name="Heuer A."/>
            <person name="Rast P."/>
            <person name="Oberbeckmann S."/>
            <person name="Bunk B."/>
            <person name="Jeske O."/>
            <person name="Meyerdierks A."/>
            <person name="Storesund J.E."/>
            <person name="Kallscheuer N."/>
            <person name="Luecker S."/>
            <person name="Lage O.M."/>
            <person name="Pohl T."/>
            <person name="Merkel B.J."/>
            <person name="Hornburger P."/>
            <person name="Mueller R.-W."/>
            <person name="Bruemmer F."/>
            <person name="Labrenz M."/>
            <person name="Spormann A.M."/>
            <person name="Op den Camp H."/>
            <person name="Overmann J."/>
            <person name="Amann R."/>
            <person name="Jetten M.S.M."/>
            <person name="Mascher T."/>
            <person name="Medema M.H."/>
            <person name="Devos D.P."/>
            <person name="Kaster A.-K."/>
            <person name="Ovreas L."/>
            <person name="Rohde M."/>
            <person name="Galperin M.Y."/>
            <person name="Jogler C."/>
        </authorList>
    </citation>
    <scope>NUCLEOTIDE SEQUENCE [LARGE SCALE GENOMIC DNA]</scope>
    <source>
        <strain evidence="2 3">Q31a</strain>
    </source>
</reference>
<dbReference type="Proteomes" id="UP000318017">
    <property type="component" value="Chromosome"/>
</dbReference>
<dbReference type="Pfam" id="PF26300">
    <property type="entry name" value="PEPCK_PPi_lobe_2"/>
    <property type="match status" value="1"/>
</dbReference>
<organism evidence="2 3">
    <name type="scientific">Aureliella helgolandensis</name>
    <dbReference type="NCBI Taxonomy" id="2527968"/>
    <lineage>
        <taxon>Bacteria</taxon>
        <taxon>Pseudomonadati</taxon>
        <taxon>Planctomycetota</taxon>
        <taxon>Planctomycetia</taxon>
        <taxon>Pirellulales</taxon>
        <taxon>Pirellulaceae</taxon>
        <taxon>Aureliella</taxon>
    </lineage>
</organism>
<protein>
    <recommendedName>
        <fullName evidence="1">PPi-type phosphoenolpyruvate carboxykinase lobe 2 domain-containing protein</fullName>
    </recommendedName>
</protein>
<feature type="domain" description="PPi-type phosphoenolpyruvate carboxykinase lobe 2" evidence="1">
    <location>
        <begin position="525"/>
        <end position="638"/>
    </location>
</feature>
<dbReference type="InterPro" id="IPR058710">
    <property type="entry name" value="PEPCK_lobe_2"/>
</dbReference>
<evidence type="ECO:0000313" key="2">
    <source>
        <dbReference type="EMBL" id="QDV22752.1"/>
    </source>
</evidence>
<dbReference type="EMBL" id="CP036298">
    <property type="protein sequence ID" value="QDV22752.1"/>
    <property type="molecule type" value="Genomic_DNA"/>
</dbReference>
<evidence type="ECO:0000313" key="3">
    <source>
        <dbReference type="Proteomes" id="UP000318017"/>
    </source>
</evidence>
<evidence type="ECO:0000259" key="1">
    <source>
        <dbReference type="Pfam" id="PF26300"/>
    </source>
</evidence>
<gene>
    <name evidence="2" type="ORF">Q31a_10380</name>
</gene>
<dbReference type="AlphaFoldDB" id="A0A518G2D9"/>